<gene>
    <name evidence="8" type="ORF">DACRYDRAFT_114014</name>
</gene>
<sequence>MACLIPVLRALLILTGLVYRASAVGVTNATCTQNLWTANLEGQSPCLVWAQLQSLCLNSTVVYVLINVPPGEQYEPPFLTDQINPCTCNVVSYNLMAACSWCQTGITLDSWVPEDTWKNGCQDYDATGLPSSVSLGAIEIPSWAYVPANGTYWNPTIAEALVSGSASSSQPGLISSPTNTPSGGTTTSSTVSQTGTSSTSTSSGTPVGGLVTSSGGSQSSDTPSHTTNTSNLTGAAPSGGNTASPSTQPTSPTPVGVIVGGVVGGVAILALLGLLLFFLLRRRRSQSELRTTLDISEMDPPAPVPFMIGGGPMLGGRLSTQNAGTPFKMASAPPPRNPRLAYTPTPLMPWEGTPVSTNSGNGYGSRGELTTPDALGILRSSPPQPPDEATPVPWSSPLISSPSSGSRAGSATGSGATSTSPPRSEYPLLPSEAGVNPNRYSYDTSGEVLRSPTLPTYEQARAAERRARMERRRAERERGQGKRPWHAGLPSTS</sequence>
<dbReference type="Pfam" id="PF21314">
    <property type="entry name" value="TM_ErbB1"/>
    <property type="match status" value="1"/>
</dbReference>
<evidence type="ECO:0000256" key="6">
    <source>
        <dbReference type="SAM" id="SignalP"/>
    </source>
</evidence>
<keyword evidence="1" id="KW-0597">Phosphoprotein</keyword>
<proteinExistence type="predicted"/>
<dbReference type="AlphaFoldDB" id="M5GG04"/>
<dbReference type="RefSeq" id="XP_040631537.1">
    <property type="nucleotide sequence ID" value="XM_040769743.1"/>
</dbReference>
<feature type="region of interest" description="Disordered" evidence="4">
    <location>
        <begin position="166"/>
        <end position="251"/>
    </location>
</feature>
<protein>
    <recommendedName>
        <fullName evidence="7">Epidermal growth factor receptor-like transmembrane-juxtamembrane segment domain-containing protein</fullName>
    </recommendedName>
</protein>
<evidence type="ECO:0000256" key="3">
    <source>
        <dbReference type="ARBA" id="ARBA00022840"/>
    </source>
</evidence>
<dbReference type="GO" id="GO:0005524">
    <property type="term" value="F:ATP binding"/>
    <property type="evidence" value="ECO:0007669"/>
    <property type="project" value="UniProtKB-KW"/>
</dbReference>
<dbReference type="HOGENOM" id="CLU_553230_0_0_1"/>
<feature type="compositionally biased region" description="Low complexity" evidence="4">
    <location>
        <begin position="400"/>
        <end position="423"/>
    </location>
</feature>
<keyword evidence="6" id="KW-0732">Signal</keyword>
<feature type="region of interest" description="Disordered" evidence="4">
    <location>
        <begin position="343"/>
        <end position="493"/>
    </location>
</feature>
<evidence type="ECO:0000256" key="5">
    <source>
        <dbReference type="SAM" id="Phobius"/>
    </source>
</evidence>
<dbReference type="OrthoDB" id="2576311at2759"/>
<feature type="domain" description="Epidermal growth factor receptor-like transmembrane-juxtamembrane segment" evidence="7">
    <location>
        <begin position="258"/>
        <end position="284"/>
    </location>
</feature>
<keyword evidence="2" id="KW-0547">Nucleotide-binding</keyword>
<feature type="signal peptide" evidence="6">
    <location>
        <begin position="1"/>
        <end position="23"/>
    </location>
</feature>
<dbReference type="EMBL" id="JH795857">
    <property type="protein sequence ID" value="EJU04643.1"/>
    <property type="molecule type" value="Genomic_DNA"/>
</dbReference>
<evidence type="ECO:0000259" key="7">
    <source>
        <dbReference type="Pfam" id="PF21314"/>
    </source>
</evidence>
<name>M5GG04_DACPD</name>
<dbReference type="STRING" id="1858805.M5GG04"/>
<organism evidence="8 9">
    <name type="scientific">Dacryopinax primogenitus (strain DJM 731)</name>
    <name type="common">Brown rot fungus</name>
    <dbReference type="NCBI Taxonomy" id="1858805"/>
    <lineage>
        <taxon>Eukaryota</taxon>
        <taxon>Fungi</taxon>
        <taxon>Dikarya</taxon>
        <taxon>Basidiomycota</taxon>
        <taxon>Agaricomycotina</taxon>
        <taxon>Dacrymycetes</taxon>
        <taxon>Dacrymycetales</taxon>
        <taxon>Dacrymycetaceae</taxon>
        <taxon>Dacryopinax</taxon>
    </lineage>
</organism>
<keyword evidence="5" id="KW-0472">Membrane</keyword>
<evidence type="ECO:0000256" key="2">
    <source>
        <dbReference type="ARBA" id="ARBA00022741"/>
    </source>
</evidence>
<reference evidence="8 9" key="1">
    <citation type="journal article" date="2012" name="Science">
        <title>The Paleozoic origin of enzymatic lignin decomposition reconstructed from 31 fungal genomes.</title>
        <authorList>
            <person name="Floudas D."/>
            <person name="Binder M."/>
            <person name="Riley R."/>
            <person name="Barry K."/>
            <person name="Blanchette R.A."/>
            <person name="Henrissat B."/>
            <person name="Martinez A.T."/>
            <person name="Otillar R."/>
            <person name="Spatafora J.W."/>
            <person name="Yadav J.S."/>
            <person name="Aerts A."/>
            <person name="Benoit I."/>
            <person name="Boyd A."/>
            <person name="Carlson A."/>
            <person name="Copeland A."/>
            <person name="Coutinho P.M."/>
            <person name="de Vries R.P."/>
            <person name="Ferreira P."/>
            <person name="Findley K."/>
            <person name="Foster B."/>
            <person name="Gaskell J."/>
            <person name="Glotzer D."/>
            <person name="Gorecki P."/>
            <person name="Heitman J."/>
            <person name="Hesse C."/>
            <person name="Hori C."/>
            <person name="Igarashi K."/>
            <person name="Jurgens J.A."/>
            <person name="Kallen N."/>
            <person name="Kersten P."/>
            <person name="Kohler A."/>
            <person name="Kuees U."/>
            <person name="Kumar T.K.A."/>
            <person name="Kuo A."/>
            <person name="LaButti K."/>
            <person name="Larrondo L.F."/>
            <person name="Lindquist E."/>
            <person name="Ling A."/>
            <person name="Lombard V."/>
            <person name="Lucas S."/>
            <person name="Lundell T."/>
            <person name="Martin R."/>
            <person name="McLaughlin D.J."/>
            <person name="Morgenstern I."/>
            <person name="Morin E."/>
            <person name="Murat C."/>
            <person name="Nagy L.G."/>
            <person name="Nolan M."/>
            <person name="Ohm R.A."/>
            <person name="Patyshakuliyeva A."/>
            <person name="Rokas A."/>
            <person name="Ruiz-Duenas F.J."/>
            <person name="Sabat G."/>
            <person name="Salamov A."/>
            <person name="Samejima M."/>
            <person name="Schmutz J."/>
            <person name="Slot J.C."/>
            <person name="St John F."/>
            <person name="Stenlid J."/>
            <person name="Sun H."/>
            <person name="Sun S."/>
            <person name="Syed K."/>
            <person name="Tsang A."/>
            <person name="Wiebenga A."/>
            <person name="Young D."/>
            <person name="Pisabarro A."/>
            <person name="Eastwood D.C."/>
            <person name="Martin F."/>
            <person name="Cullen D."/>
            <person name="Grigoriev I.V."/>
            <person name="Hibbett D.S."/>
        </authorList>
    </citation>
    <scope>NUCLEOTIDE SEQUENCE [LARGE SCALE GENOMIC DNA]</scope>
    <source>
        <strain evidence="8 9">DJM-731 SS1</strain>
    </source>
</reference>
<keyword evidence="5" id="KW-1133">Transmembrane helix</keyword>
<keyword evidence="3" id="KW-0067">ATP-binding</keyword>
<keyword evidence="9" id="KW-1185">Reference proteome</keyword>
<feature type="compositionally biased region" description="Low complexity" evidence="4">
    <location>
        <begin position="242"/>
        <end position="251"/>
    </location>
</feature>
<dbReference type="OMA" id="ATPCICT"/>
<feature type="compositionally biased region" description="Low complexity" evidence="4">
    <location>
        <begin position="175"/>
        <end position="224"/>
    </location>
</feature>
<evidence type="ECO:0000256" key="4">
    <source>
        <dbReference type="SAM" id="MobiDB-lite"/>
    </source>
</evidence>
<accession>M5GG04</accession>
<dbReference type="Proteomes" id="UP000030653">
    <property type="component" value="Unassembled WGS sequence"/>
</dbReference>
<evidence type="ECO:0000313" key="9">
    <source>
        <dbReference type="Proteomes" id="UP000030653"/>
    </source>
</evidence>
<dbReference type="InterPro" id="IPR049328">
    <property type="entry name" value="TM_ErbB1"/>
</dbReference>
<evidence type="ECO:0000256" key="1">
    <source>
        <dbReference type="ARBA" id="ARBA00022553"/>
    </source>
</evidence>
<evidence type="ECO:0000313" key="8">
    <source>
        <dbReference type="EMBL" id="EJU04643.1"/>
    </source>
</evidence>
<keyword evidence="5" id="KW-0812">Transmembrane</keyword>
<feature type="transmembrane region" description="Helical" evidence="5">
    <location>
        <begin position="255"/>
        <end position="280"/>
    </location>
</feature>
<feature type="compositionally biased region" description="Basic and acidic residues" evidence="4">
    <location>
        <begin position="461"/>
        <end position="480"/>
    </location>
</feature>
<dbReference type="GeneID" id="63684805"/>
<feature type="chain" id="PRO_5004067813" description="Epidermal growth factor receptor-like transmembrane-juxtamembrane segment domain-containing protein" evidence="6">
    <location>
        <begin position="24"/>
        <end position="493"/>
    </location>
</feature>